<evidence type="ECO:0000256" key="1">
    <source>
        <dbReference type="SAM" id="MobiDB-lite"/>
    </source>
</evidence>
<keyword evidence="3" id="KW-1185">Reference proteome</keyword>
<protein>
    <recommendedName>
        <fullName evidence="4">LEA domain protein</fullName>
    </recommendedName>
</protein>
<feature type="compositionally biased region" description="Low complexity" evidence="1">
    <location>
        <begin position="115"/>
        <end position="126"/>
    </location>
</feature>
<reference evidence="2 3" key="1">
    <citation type="submission" date="2023-01" db="EMBL/GenBank/DDBJ databases">
        <title>Analysis of 21 Apiospora genomes using comparative genomics revels a genus with tremendous synthesis potential of carbohydrate active enzymes and secondary metabolites.</title>
        <authorList>
            <person name="Sorensen T."/>
        </authorList>
    </citation>
    <scope>NUCLEOTIDE SEQUENCE [LARGE SCALE GENOMIC DNA]</scope>
    <source>
        <strain evidence="2 3">CBS 83171</strain>
    </source>
</reference>
<comment type="caution">
    <text evidence="2">The sequence shown here is derived from an EMBL/GenBank/DDBJ whole genome shotgun (WGS) entry which is preliminary data.</text>
</comment>
<dbReference type="EMBL" id="JAQQWM010000001">
    <property type="protein sequence ID" value="KAK8081683.1"/>
    <property type="molecule type" value="Genomic_DNA"/>
</dbReference>
<gene>
    <name evidence="2" type="ORF">PG996_000464</name>
</gene>
<feature type="compositionally biased region" description="Basic and acidic residues" evidence="1">
    <location>
        <begin position="95"/>
        <end position="114"/>
    </location>
</feature>
<sequence>MSFITKTFTSRMAMTSRSVMTQAPRQFSVAARLQKTPVEATKDTLKQADRTVSDKLVDGIDAAQTAAQKAKGTAEQIKGQAAGKAQEVKGQAAGKTEELKGKAAGKSEELKGEAKGTAQEAAGKAKGAADKM</sequence>
<accession>A0ABR1WE27</accession>
<name>A0ABR1WE27_9PEZI</name>
<proteinExistence type="predicted"/>
<evidence type="ECO:0000313" key="3">
    <source>
        <dbReference type="Proteomes" id="UP001446871"/>
    </source>
</evidence>
<feature type="region of interest" description="Disordered" evidence="1">
    <location>
        <begin position="81"/>
        <end position="132"/>
    </location>
</feature>
<evidence type="ECO:0008006" key="4">
    <source>
        <dbReference type="Google" id="ProtNLM"/>
    </source>
</evidence>
<dbReference type="Proteomes" id="UP001446871">
    <property type="component" value="Unassembled WGS sequence"/>
</dbReference>
<dbReference type="Gene3D" id="1.20.120.20">
    <property type="entry name" value="Apolipoprotein"/>
    <property type="match status" value="1"/>
</dbReference>
<organism evidence="2 3">
    <name type="scientific">Apiospora saccharicola</name>
    <dbReference type="NCBI Taxonomy" id="335842"/>
    <lineage>
        <taxon>Eukaryota</taxon>
        <taxon>Fungi</taxon>
        <taxon>Dikarya</taxon>
        <taxon>Ascomycota</taxon>
        <taxon>Pezizomycotina</taxon>
        <taxon>Sordariomycetes</taxon>
        <taxon>Xylariomycetidae</taxon>
        <taxon>Amphisphaeriales</taxon>
        <taxon>Apiosporaceae</taxon>
        <taxon>Apiospora</taxon>
    </lineage>
</organism>
<evidence type="ECO:0000313" key="2">
    <source>
        <dbReference type="EMBL" id="KAK8081683.1"/>
    </source>
</evidence>
<dbReference type="SUPFAM" id="SSF58113">
    <property type="entry name" value="Apolipoprotein A-I"/>
    <property type="match status" value="1"/>
</dbReference>